<sequence length="367" mass="38571">MPPRPCSSLGFTSSPPASSVGINRSRPGANAAGSAGAASAADLYADLLPLDLLDDANLSIPPPPYELIDPIPAVTARLNINDHGAATIPDHGNEDSVNTNRAGVSAHSAPASAGNSSVSRQSAPASTSTTIAPVQTRERPSGIAVYPKPARPRGPRPLLTGRSHSELAPMSMAGCTVFGSQHPPDSARTPVTLPAPSGSHQSAKAPRKLAKYRPAPSNIVNRGQVNQVYQPATLYHPLSPSESAVSYSRPPLSNASRAHKIRAKRSGGQHRSSNIDSRPTDAAILNNLAKAEQTRNDHHQAAASDRSAGRAHTSILEHTPANCHAPSRTLGQPGRFVCPNCRASFYNHQLVTLHHRFIHNSHSSPSM</sequence>
<evidence type="ECO:0000313" key="5">
    <source>
        <dbReference type="EnsemblFungi" id="PTTG_06326-t43_1-p1"/>
    </source>
</evidence>
<keyword evidence="6" id="KW-1185">Reference proteome</keyword>
<keyword evidence="1" id="KW-0479">Metal-binding</keyword>
<proteinExistence type="predicted"/>
<dbReference type="OrthoDB" id="2507800at2759"/>
<protein>
    <submittedName>
        <fullName evidence="5">C2H2-type domain-containing protein</fullName>
    </submittedName>
</protein>
<dbReference type="AlphaFoldDB" id="A0A180GLS7"/>
<reference evidence="4" key="1">
    <citation type="submission" date="2009-11" db="EMBL/GenBank/DDBJ databases">
        <authorList>
            <consortium name="The Broad Institute Genome Sequencing Platform"/>
            <person name="Ward D."/>
            <person name="Feldgarden M."/>
            <person name="Earl A."/>
            <person name="Young S.K."/>
            <person name="Zeng Q."/>
            <person name="Koehrsen M."/>
            <person name="Alvarado L."/>
            <person name="Berlin A."/>
            <person name="Bochicchio J."/>
            <person name="Borenstein D."/>
            <person name="Chapman S.B."/>
            <person name="Chen Z."/>
            <person name="Engels R."/>
            <person name="Freedman E."/>
            <person name="Gellesch M."/>
            <person name="Goldberg J."/>
            <person name="Griggs A."/>
            <person name="Gujja S."/>
            <person name="Heilman E."/>
            <person name="Heiman D."/>
            <person name="Hepburn T."/>
            <person name="Howarth C."/>
            <person name="Jen D."/>
            <person name="Larson L."/>
            <person name="Lewis B."/>
            <person name="Mehta T."/>
            <person name="Park D."/>
            <person name="Pearson M."/>
            <person name="Roberts A."/>
            <person name="Saif S."/>
            <person name="Shea T."/>
            <person name="Shenoy N."/>
            <person name="Sisk P."/>
            <person name="Stolte C."/>
            <person name="Sykes S."/>
            <person name="Thomson T."/>
            <person name="Walk T."/>
            <person name="White J."/>
            <person name="Yandava C."/>
            <person name="Izard J."/>
            <person name="Baranova O.V."/>
            <person name="Blanton J.M."/>
            <person name="Tanner A.C."/>
            <person name="Dewhirst F.E."/>
            <person name="Haas B."/>
            <person name="Nusbaum C."/>
            <person name="Birren B."/>
        </authorList>
    </citation>
    <scope>NUCLEOTIDE SEQUENCE [LARGE SCALE GENOMIC DNA]</scope>
    <source>
        <strain evidence="4">1-1 BBBD Race 1</strain>
    </source>
</reference>
<reference evidence="4" key="2">
    <citation type="submission" date="2016-05" db="EMBL/GenBank/DDBJ databases">
        <title>Comparative analysis highlights variable genome content of wheat rusts and divergence of the mating loci.</title>
        <authorList>
            <person name="Cuomo C.A."/>
            <person name="Bakkeren G."/>
            <person name="Szabo L."/>
            <person name="Khalil H."/>
            <person name="Joly D."/>
            <person name="Goldberg J."/>
            <person name="Young S."/>
            <person name="Zeng Q."/>
            <person name="Fellers J."/>
        </authorList>
    </citation>
    <scope>NUCLEOTIDE SEQUENCE [LARGE SCALE GENOMIC DNA]</scope>
    <source>
        <strain evidence="4">1-1 BBBD Race 1</strain>
    </source>
</reference>
<dbReference type="InterPro" id="IPR013087">
    <property type="entry name" value="Znf_C2H2_type"/>
</dbReference>
<feature type="region of interest" description="Disordered" evidence="2">
    <location>
        <begin position="240"/>
        <end position="280"/>
    </location>
</feature>
<feature type="compositionally biased region" description="Basic residues" evidence="2">
    <location>
        <begin position="257"/>
        <end position="268"/>
    </location>
</feature>
<dbReference type="GO" id="GO:0008270">
    <property type="term" value="F:zinc ion binding"/>
    <property type="evidence" value="ECO:0007669"/>
    <property type="project" value="UniProtKB-KW"/>
</dbReference>
<feature type="compositionally biased region" description="Polar residues" evidence="2">
    <location>
        <begin position="9"/>
        <end position="22"/>
    </location>
</feature>
<evidence type="ECO:0000313" key="4">
    <source>
        <dbReference type="EMBL" id="OAV93650.1"/>
    </source>
</evidence>
<dbReference type="VEuPathDB" id="FungiDB:PTTG_06326"/>
<dbReference type="PROSITE" id="PS00028">
    <property type="entry name" value="ZINC_FINGER_C2H2_1"/>
    <property type="match status" value="1"/>
</dbReference>
<accession>A0A180GLS7</accession>
<organism evidence="4">
    <name type="scientific">Puccinia triticina (isolate 1-1 / race 1 (BBBD))</name>
    <name type="common">Brown leaf rust fungus</name>
    <dbReference type="NCBI Taxonomy" id="630390"/>
    <lineage>
        <taxon>Eukaryota</taxon>
        <taxon>Fungi</taxon>
        <taxon>Dikarya</taxon>
        <taxon>Basidiomycota</taxon>
        <taxon>Pucciniomycotina</taxon>
        <taxon>Pucciniomycetes</taxon>
        <taxon>Pucciniales</taxon>
        <taxon>Pucciniaceae</taxon>
        <taxon>Puccinia</taxon>
    </lineage>
</organism>
<keyword evidence="1" id="KW-0862">Zinc</keyword>
<evidence type="ECO:0000256" key="1">
    <source>
        <dbReference type="PROSITE-ProRule" id="PRU00042"/>
    </source>
</evidence>
<reference evidence="5" key="4">
    <citation type="submission" date="2025-05" db="UniProtKB">
        <authorList>
            <consortium name="EnsemblFungi"/>
        </authorList>
    </citation>
    <scope>IDENTIFICATION</scope>
    <source>
        <strain evidence="5">isolate 1-1 / race 1 (BBBD)</strain>
    </source>
</reference>
<name>A0A180GLS7_PUCT1</name>
<feature type="compositionally biased region" description="Low complexity" evidence="2">
    <location>
        <begin position="27"/>
        <end position="36"/>
    </location>
</feature>
<dbReference type="PROSITE" id="PS50157">
    <property type="entry name" value="ZINC_FINGER_C2H2_2"/>
    <property type="match status" value="1"/>
</dbReference>
<keyword evidence="1" id="KW-0863">Zinc-finger</keyword>
<dbReference type="EnsemblFungi" id="PTTG_06326-t43_1">
    <property type="protein sequence ID" value="PTTG_06326-t43_1-p1"/>
    <property type="gene ID" value="PTTG_06326"/>
</dbReference>
<feature type="domain" description="C2H2-type" evidence="3">
    <location>
        <begin position="336"/>
        <end position="364"/>
    </location>
</feature>
<evidence type="ECO:0000256" key="2">
    <source>
        <dbReference type="SAM" id="MobiDB-lite"/>
    </source>
</evidence>
<feature type="compositionally biased region" description="Polar residues" evidence="2">
    <location>
        <begin position="113"/>
        <end position="133"/>
    </location>
</feature>
<feature type="region of interest" description="Disordered" evidence="2">
    <location>
        <begin position="1"/>
        <end position="36"/>
    </location>
</feature>
<dbReference type="Proteomes" id="UP000005240">
    <property type="component" value="Unassembled WGS sequence"/>
</dbReference>
<feature type="compositionally biased region" description="Polar residues" evidence="2">
    <location>
        <begin position="240"/>
        <end position="256"/>
    </location>
</feature>
<gene>
    <name evidence="4" type="ORF">PTTG_06326</name>
</gene>
<feature type="region of interest" description="Disordered" evidence="2">
    <location>
        <begin position="85"/>
        <end position="139"/>
    </location>
</feature>
<reference evidence="5 6" key="3">
    <citation type="journal article" date="2017" name="G3 (Bethesda)">
        <title>Comparative analysis highlights variable genome content of wheat rusts and divergence of the mating loci.</title>
        <authorList>
            <person name="Cuomo C.A."/>
            <person name="Bakkeren G."/>
            <person name="Khalil H.B."/>
            <person name="Panwar V."/>
            <person name="Joly D."/>
            <person name="Linning R."/>
            <person name="Sakthikumar S."/>
            <person name="Song X."/>
            <person name="Adiconis X."/>
            <person name="Fan L."/>
            <person name="Goldberg J.M."/>
            <person name="Levin J.Z."/>
            <person name="Young S."/>
            <person name="Zeng Q."/>
            <person name="Anikster Y."/>
            <person name="Bruce M."/>
            <person name="Wang M."/>
            <person name="Yin C."/>
            <person name="McCallum B."/>
            <person name="Szabo L.J."/>
            <person name="Hulbert S."/>
            <person name="Chen X."/>
            <person name="Fellers J.P."/>
        </authorList>
    </citation>
    <scope>NUCLEOTIDE SEQUENCE</scope>
    <source>
        <strain evidence="5">isolate 1-1 / race 1 (BBBD)</strain>
        <strain evidence="6">Isolate 1-1 / race 1 (BBBD)</strain>
    </source>
</reference>
<dbReference type="EMBL" id="ADAS02000048">
    <property type="protein sequence ID" value="OAV93650.1"/>
    <property type="molecule type" value="Genomic_DNA"/>
</dbReference>
<evidence type="ECO:0000313" key="6">
    <source>
        <dbReference type="Proteomes" id="UP000005240"/>
    </source>
</evidence>
<evidence type="ECO:0000259" key="3">
    <source>
        <dbReference type="PROSITE" id="PS50157"/>
    </source>
</evidence>